<feature type="domain" description="AMP-dependent synthetase/ligase" evidence="8">
    <location>
        <begin position="127"/>
        <end position="539"/>
    </location>
</feature>
<dbReference type="PANTHER" id="PTHR43272">
    <property type="entry name" value="LONG-CHAIN-FATTY-ACID--COA LIGASE"/>
    <property type="match status" value="1"/>
</dbReference>
<comment type="caution">
    <text evidence="9">The sequence shown here is derived from an EMBL/GenBank/DDBJ whole genome shotgun (WGS) entry which is preliminary data.</text>
</comment>
<dbReference type="GO" id="GO:0005524">
    <property type="term" value="F:ATP binding"/>
    <property type="evidence" value="ECO:0007669"/>
    <property type="project" value="UniProtKB-KW"/>
</dbReference>
<dbReference type="GO" id="GO:0005783">
    <property type="term" value="C:endoplasmic reticulum"/>
    <property type="evidence" value="ECO:0007669"/>
    <property type="project" value="TreeGrafter"/>
</dbReference>
<accession>A0A0C2NEB4</accession>
<evidence type="ECO:0000256" key="2">
    <source>
        <dbReference type="ARBA" id="ARBA00022598"/>
    </source>
</evidence>
<dbReference type="Proteomes" id="UP000031668">
    <property type="component" value="Unassembled WGS sequence"/>
</dbReference>
<dbReference type="OMA" id="PLMKCNT"/>
<dbReference type="PANTHER" id="PTHR43272:SF83">
    <property type="entry name" value="ACYL-COA SYNTHETASE LONG-CHAIN, ISOFORM J"/>
    <property type="match status" value="1"/>
</dbReference>
<keyword evidence="5" id="KW-0067">ATP-binding</keyword>
<dbReference type="SUPFAM" id="SSF56801">
    <property type="entry name" value="Acetyl-CoA synthetase-like"/>
    <property type="match status" value="1"/>
</dbReference>
<keyword evidence="3" id="KW-0547">Nucleotide-binding</keyword>
<evidence type="ECO:0000256" key="4">
    <source>
        <dbReference type="ARBA" id="ARBA00022832"/>
    </source>
</evidence>
<evidence type="ECO:0000259" key="8">
    <source>
        <dbReference type="Pfam" id="PF00501"/>
    </source>
</evidence>
<evidence type="ECO:0000256" key="1">
    <source>
        <dbReference type="ARBA" id="ARBA00006432"/>
    </source>
</evidence>
<evidence type="ECO:0000313" key="9">
    <source>
        <dbReference type="EMBL" id="KII74640.1"/>
    </source>
</evidence>
<evidence type="ECO:0000313" key="10">
    <source>
        <dbReference type="Proteomes" id="UP000031668"/>
    </source>
</evidence>
<keyword evidence="2 9" id="KW-0436">Ligase</keyword>
<evidence type="ECO:0000256" key="7">
    <source>
        <dbReference type="ARBA" id="ARBA00036813"/>
    </source>
</evidence>
<proteinExistence type="inferred from homology"/>
<keyword evidence="4" id="KW-0443">Lipid metabolism</keyword>
<dbReference type="PROSITE" id="PS00455">
    <property type="entry name" value="AMP_BINDING"/>
    <property type="match status" value="1"/>
</dbReference>
<protein>
    <recommendedName>
        <fullName evidence="6">long-chain-fatty-acid--CoA ligase</fullName>
        <ecNumber evidence="6">6.2.1.3</ecNumber>
    </recommendedName>
</protein>
<dbReference type="AlphaFoldDB" id="A0A0C2NEB4"/>
<dbReference type="OrthoDB" id="6017841at2759"/>
<dbReference type="InterPro" id="IPR042099">
    <property type="entry name" value="ANL_N_sf"/>
</dbReference>
<dbReference type="EMBL" id="JWZT01000332">
    <property type="protein sequence ID" value="KII74640.1"/>
    <property type="molecule type" value="Genomic_DNA"/>
</dbReference>
<dbReference type="GO" id="GO:0004467">
    <property type="term" value="F:long-chain fatty acid-CoA ligase activity"/>
    <property type="evidence" value="ECO:0007669"/>
    <property type="project" value="UniProtKB-EC"/>
</dbReference>
<evidence type="ECO:0000256" key="5">
    <source>
        <dbReference type="ARBA" id="ARBA00022840"/>
    </source>
</evidence>
<dbReference type="InterPro" id="IPR020845">
    <property type="entry name" value="AMP-binding_CS"/>
</dbReference>
<gene>
    <name evidence="9" type="ORF">RF11_00718</name>
</gene>
<organism evidence="9 10">
    <name type="scientific">Thelohanellus kitauei</name>
    <name type="common">Myxosporean</name>
    <dbReference type="NCBI Taxonomy" id="669202"/>
    <lineage>
        <taxon>Eukaryota</taxon>
        <taxon>Metazoa</taxon>
        <taxon>Cnidaria</taxon>
        <taxon>Myxozoa</taxon>
        <taxon>Myxosporea</taxon>
        <taxon>Bivalvulida</taxon>
        <taxon>Platysporina</taxon>
        <taxon>Myxobolidae</taxon>
        <taxon>Thelohanellus</taxon>
    </lineage>
</organism>
<dbReference type="Pfam" id="PF00501">
    <property type="entry name" value="AMP-binding"/>
    <property type="match status" value="1"/>
</dbReference>
<keyword evidence="10" id="KW-1185">Reference proteome</keyword>
<sequence length="721" mass="82391">MSRIYKYHDLKLVEDLTLLERIGCFFIKAIAYIMGYLSNIKDLTLLGLKDRKHLYQPRTICIEENGEKVYRRKYAKDKLTSSFKGMTTFPQIFQNIVKNWPKREILGYREILDEYSIVEGAKNRVVRELGPYIWVTSEEYYQRILKFSSYISNLSIKQNVNVAIFADTSVDFLVIAISIMIKRATIATVYPTLKDDDIISSLKQVEPKLIFLDKKSASRSKRFISKLTSIDTIILATDCDQKCVENLRAENVTVIPLATILNNHQVPPHFEASLEETQPDDLAIIMFTSGSSGPPKGVKITQQNLVALIAGGLDVEDLYTNQVFAGYLPLTHIFEICCELSTLAFDGKVGYCNPMTMFDSSPMLSPKSISDFKALNPTSTAIVPLILERIKRTFLDKLSFQPRLKQLMFQILYNVKSDFMGRGYKTWMIDSFIFQKFQRMFGNRFETSLCGGAYLPPETQEFFNVVFCEIKQTYGSTELCGAAIISNFEPVYPFNVGSPFCCSEIKIIPWEEGGYCMENGSCKAGEILVAGPCLSPGYFNLDALTLKHFQEDPVTKKIWYHTDDIGEILEDGTFRITGRKSEIIKLSHGEFVQITKVETAICATDIVDYSCVIPDKNFEYLIAIMCLNIENAFKFVKYHPELGKFDDFVKLLQDQAFDKLVKKQIEHVLRKDESLNKFEIPKYYIISPFIWTPETDFLTASSKVKRRVVCEKHKADIEALQ</sequence>
<keyword evidence="4" id="KW-0276">Fatty acid metabolism</keyword>
<evidence type="ECO:0000256" key="6">
    <source>
        <dbReference type="ARBA" id="ARBA00026121"/>
    </source>
</evidence>
<dbReference type="Gene3D" id="3.40.50.12780">
    <property type="entry name" value="N-terminal domain of ligase-like"/>
    <property type="match status" value="1"/>
</dbReference>
<comment type="similarity">
    <text evidence="1">Belongs to the ATP-dependent AMP-binding enzyme family.</text>
</comment>
<dbReference type="GO" id="GO:0016020">
    <property type="term" value="C:membrane"/>
    <property type="evidence" value="ECO:0007669"/>
    <property type="project" value="TreeGrafter"/>
</dbReference>
<evidence type="ECO:0000256" key="3">
    <source>
        <dbReference type="ARBA" id="ARBA00022741"/>
    </source>
</evidence>
<reference evidence="9 10" key="1">
    <citation type="journal article" date="2014" name="Genome Biol. Evol.">
        <title>The genome of the myxosporean Thelohanellus kitauei shows adaptations to nutrient acquisition within its fish host.</title>
        <authorList>
            <person name="Yang Y."/>
            <person name="Xiong J."/>
            <person name="Zhou Z."/>
            <person name="Huo F."/>
            <person name="Miao W."/>
            <person name="Ran C."/>
            <person name="Liu Y."/>
            <person name="Zhang J."/>
            <person name="Feng J."/>
            <person name="Wang M."/>
            <person name="Wang M."/>
            <person name="Wang L."/>
            <person name="Yao B."/>
        </authorList>
    </citation>
    <scope>NUCLEOTIDE SEQUENCE [LARGE SCALE GENOMIC DNA]</scope>
    <source>
        <strain evidence="9">Wuqing</strain>
    </source>
</reference>
<name>A0A0C2NEB4_THEKT</name>
<dbReference type="EC" id="6.2.1.3" evidence="6"/>
<comment type="catalytic activity">
    <reaction evidence="7">
        <text>a long-chain fatty acid + ATP + CoA = a long-chain fatty acyl-CoA + AMP + diphosphate</text>
        <dbReference type="Rhea" id="RHEA:15421"/>
        <dbReference type="ChEBI" id="CHEBI:30616"/>
        <dbReference type="ChEBI" id="CHEBI:33019"/>
        <dbReference type="ChEBI" id="CHEBI:57287"/>
        <dbReference type="ChEBI" id="CHEBI:57560"/>
        <dbReference type="ChEBI" id="CHEBI:83139"/>
        <dbReference type="ChEBI" id="CHEBI:456215"/>
        <dbReference type="EC" id="6.2.1.3"/>
    </reaction>
</comment>
<dbReference type="InterPro" id="IPR000873">
    <property type="entry name" value="AMP-dep_synth/lig_dom"/>
</dbReference>